<protein>
    <submittedName>
        <fullName evidence="5">30S ribosomal protein S10</fullName>
    </submittedName>
</protein>
<evidence type="ECO:0000313" key="5">
    <source>
        <dbReference type="EMBL" id="GHP05301.1"/>
    </source>
</evidence>
<gene>
    <name evidence="5" type="ORF">PPROV_000405300</name>
</gene>
<comment type="caution">
    <text evidence="5">The sequence shown here is derived from an EMBL/GenBank/DDBJ whole genome shotgun (WGS) entry which is preliminary data.</text>
</comment>
<dbReference type="InterPro" id="IPR001848">
    <property type="entry name" value="Ribosomal_uS10"/>
</dbReference>
<evidence type="ECO:0000259" key="4">
    <source>
        <dbReference type="SMART" id="SM01403"/>
    </source>
</evidence>
<evidence type="ECO:0000313" key="6">
    <source>
        <dbReference type="Proteomes" id="UP000660262"/>
    </source>
</evidence>
<dbReference type="GO" id="GO:1990904">
    <property type="term" value="C:ribonucleoprotein complex"/>
    <property type="evidence" value="ECO:0007669"/>
    <property type="project" value="UniProtKB-KW"/>
</dbReference>
<dbReference type="PANTHER" id="PTHR11700">
    <property type="entry name" value="30S RIBOSOMAL PROTEIN S10 FAMILY MEMBER"/>
    <property type="match status" value="1"/>
</dbReference>
<feature type="domain" description="Small ribosomal subunit protein uS10" evidence="4">
    <location>
        <begin position="76"/>
        <end position="170"/>
    </location>
</feature>
<sequence>MATAMAAPRTNVARARTSFVVKASATRPAVAARVPARVPAQSRGTPPPAVRGDLQVSNAATAEAESETALKVRRLRVTLKAYTSDVLNEAALLITEAAKLTDAIAKGPTALPTKTKRFCVLRSPHVNKKSREHFEIRTHKKIVDIMDPSAQTIDALMQLDMPSGCDVQVKLL</sequence>
<keyword evidence="2 5" id="KW-0689">Ribosomal protein</keyword>
<dbReference type="Pfam" id="PF00338">
    <property type="entry name" value="Ribosomal_S10"/>
    <property type="match status" value="1"/>
</dbReference>
<dbReference type="InterPro" id="IPR036838">
    <property type="entry name" value="Ribosomal_uS10_dom_sf"/>
</dbReference>
<accession>A0A830HI58</accession>
<dbReference type="HAMAP" id="MF_00508">
    <property type="entry name" value="Ribosomal_uS10"/>
    <property type="match status" value="1"/>
</dbReference>
<keyword evidence="6" id="KW-1185">Reference proteome</keyword>
<keyword evidence="3" id="KW-0687">Ribonucleoprotein</keyword>
<dbReference type="SUPFAM" id="SSF54999">
    <property type="entry name" value="Ribosomal protein S10"/>
    <property type="match status" value="1"/>
</dbReference>
<evidence type="ECO:0000256" key="3">
    <source>
        <dbReference type="ARBA" id="ARBA00023274"/>
    </source>
</evidence>
<dbReference type="GO" id="GO:0005840">
    <property type="term" value="C:ribosome"/>
    <property type="evidence" value="ECO:0007669"/>
    <property type="project" value="UniProtKB-KW"/>
</dbReference>
<dbReference type="FunFam" id="3.30.70.600:FF:000003">
    <property type="entry name" value="30S ribosomal protein S10"/>
    <property type="match status" value="1"/>
</dbReference>
<reference evidence="5" key="1">
    <citation type="submission" date="2020-10" db="EMBL/GenBank/DDBJ databases">
        <title>Unveiling of a novel bifunctional photoreceptor, Dualchrome1, isolated from a cosmopolitan green alga.</title>
        <authorList>
            <person name="Suzuki S."/>
            <person name="Kawachi M."/>
        </authorList>
    </citation>
    <scope>NUCLEOTIDE SEQUENCE</scope>
    <source>
        <strain evidence="5">NIES 2893</strain>
    </source>
</reference>
<dbReference type="InterPro" id="IPR027486">
    <property type="entry name" value="Ribosomal_uS10_dom"/>
</dbReference>
<dbReference type="EMBL" id="BNJQ01000010">
    <property type="protein sequence ID" value="GHP05301.1"/>
    <property type="molecule type" value="Genomic_DNA"/>
</dbReference>
<dbReference type="Proteomes" id="UP000660262">
    <property type="component" value="Unassembled WGS sequence"/>
</dbReference>
<dbReference type="PRINTS" id="PR00971">
    <property type="entry name" value="RIBOSOMALS10"/>
</dbReference>
<dbReference type="NCBIfam" id="NF001861">
    <property type="entry name" value="PRK00596.1"/>
    <property type="match status" value="1"/>
</dbReference>
<proteinExistence type="inferred from homology"/>
<dbReference type="GO" id="GO:0003735">
    <property type="term" value="F:structural constituent of ribosome"/>
    <property type="evidence" value="ECO:0007669"/>
    <property type="project" value="InterPro"/>
</dbReference>
<dbReference type="OrthoDB" id="366214at2759"/>
<name>A0A830HI58_9CHLO</name>
<evidence type="ECO:0000256" key="1">
    <source>
        <dbReference type="ARBA" id="ARBA00007102"/>
    </source>
</evidence>
<dbReference type="NCBIfam" id="TIGR01049">
    <property type="entry name" value="rpsJ_bact"/>
    <property type="match status" value="1"/>
</dbReference>
<organism evidence="5 6">
    <name type="scientific">Pycnococcus provasolii</name>
    <dbReference type="NCBI Taxonomy" id="41880"/>
    <lineage>
        <taxon>Eukaryota</taxon>
        <taxon>Viridiplantae</taxon>
        <taxon>Chlorophyta</taxon>
        <taxon>Pseudoscourfieldiophyceae</taxon>
        <taxon>Pseudoscourfieldiales</taxon>
        <taxon>Pycnococcaceae</taxon>
        <taxon>Pycnococcus</taxon>
    </lineage>
</organism>
<evidence type="ECO:0000256" key="2">
    <source>
        <dbReference type="ARBA" id="ARBA00022980"/>
    </source>
</evidence>
<dbReference type="AlphaFoldDB" id="A0A830HI58"/>
<comment type="similarity">
    <text evidence="1">Belongs to the universal ribosomal protein uS10 family.</text>
</comment>
<dbReference type="Gene3D" id="3.30.70.600">
    <property type="entry name" value="Ribosomal protein S10 domain"/>
    <property type="match status" value="1"/>
</dbReference>
<dbReference type="GO" id="GO:0006412">
    <property type="term" value="P:translation"/>
    <property type="evidence" value="ECO:0007669"/>
    <property type="project" value="InterPro"/>
</dbReference>
<dbReference type="SMART" id="SM01403">
    <property type="entry name" value="Ribosomal_S10"/>
    <property type="match status" value="1"/>
</dbReference>